<reference evidence="3" key="1">
    <citation type="journal article" date="2023" name="Arch. Microbiol.">
        <title>Desulfoferula mesophilus gen. nov. sp. nov., a mesophilic sulfate-reducing bacterium isolated from a brackish lake sediment.</title>
        <authorList>
            <person name="Watanabe T."/>
            <person name="Yabe T."/>
            <person name="Tsuji J.M."/>
            <person name="Fukui M."/>
        </authorList>
    </citation>
    <scope>NUCLEOTIDE SEQUENCE [LARGE SCALE GENOMIC DNA]</scope>
    <source>
        <strain evidence="3">12FAK</strain>
    </source>
</reference>
<accession>A0AAU9EJY6</accession>
<dbReference type="EMBL" id="AP028679">
    <property type="protein sequence ID" value="BEQ14291.1"/>
    <property type="molecule type" value="Genomic_DNA"/>
</dbReference>
<dbReference type="KEGG" id="dmp:FAK_13570"/>
<evidence type="ECO:0000313" key="2">
    <source>
        <dbReference type="EMBL" id="BEQ14291.1"/>
    </source>
</evidence>
<evidence type="ECO:0000259" key="1">
    <source>
        <dbReference type="Pfam" id="PF01206"/>
    </source>
</evidence>
<dbReference type="Gene3D" id="3.30.110.40">
    <property type="entry name" value="TusA-like domain"/>
    <property type="match status" value="1"/>
</dbReference>
<evidence type="ECO:0000313" key="3">
    <source>
        <dbReference type="Proteomes" id="UP001366166"/>
    </source>
</evidence>
<dbReference type="Proteomes" id="UP001366166">
    <property type="component" value="Chromosome"/>
</dbReference>
<dbReference type="InterPro" id="IPR001455">
    <property type="entry name" value="TusA-like"/>
</dbReference>
<protein>
    <recommendedName>
        <fullName evidence="1">UPF0033 domain-containing protein</fullName>
    </recommendedName>
</protein>
<feature type="domain" description="UPF0033" evidence="1">
    <location>
        <begin position="13"/>
        <end position="80"/>
    </location>
</feature>
<dbReference type="SUPFAM" id="SSF64307">
    <property type="entry name" value="SirA-like"/>
    <property type="match status" value="1"/>
</dbReference>
<sequence length="88" mass="9574">MTPAQDIPPVTARLDTRGQSAAWSILCAERAMQDLGQGQVLEVCISDPQLAIDLPRILHQRGDVLTATRHGGQGILLYVQRGPQEENS</sequence>
<name>A0AAU9EJY6_9BACT</name>
<dbReference type="InterPro" id="IPR036868">
    <property type="entry name" value="TusA-like_sf"/>
</dbReference>
<keyword evidence="3" id="KW-1185">Reference proteome</keyword>
<organism evidence="2 3">
    <name type="scientific">Desulfoferula mesophila</name>
    <dbReference type="NCBI Taxonomy" id="3058419"/>
    <lineage>
        <taxon>Bacteria</taxon>
        <taxon>Pseudomonadati</taxon>
        <taxon>Thermodesulfobacteriota</taxon>
        <taxon>Desulfarculia</taxon>
        <taxon>Desulfarculales</taxon>
        <taxon>Desulfarculaceae</taxon>
        <taxon>Desulfoferula</taxon>
    </lineage>
</organism>
<proteinExistence type="predicted"/>
<gene>
    <name evidence="2" type="ORF">FAK_13570</name>
</gene>
<dbReference type="Pfam" id="PF01206">
    <property type="entry name" value="TusA"/>
    <property type="match status" value="1"/>
</dbReference>
<dbReference type="RefSeq" id="WP_338606006.1">
    <property type="nucleotide sequence ID" value="NZ_AP028679.1"/>
</dbReference>
<dbReference type="AlphaFoldDB" id="A0AAU9EJY6"/>